<dbReference type="RefSeq" id="WP_279249994.1">
    <property type="nucleotide sequence ID" value="NZ_SHNO01000001.1"/>
</dbReference>
<dbReference type="Gene3D" id="1.50.10.10">
    <property type="match status" value="1"/>
</dbReference>
<comment type="caution">
    <text evidence="1">The sequence shown here is derived from an EMBL/GenBank/DDBJ whole genome shotgun (WGS) entry which is preliminary data.</text>
</comment>
<keyword evidence="2" id="KW-1185">Reference proteome</keyword>
<dbReference type="InterPro" id="IPR012341">
    <property type="entry name" value="6hp_glycosidase-like_sf"/>
</dbReference>
<accession>A0ABT3T7P6</accession>
<evidence type="ECO:0000313" key="2">
    <source>
        <dbReference type="Proteomes" id="UP001143304"/>
    </source>
</evidence>
<protein>
    <submittedName>
        <fullName evidence="1">Prenyltransferase</fullName>
    </submittedName>
</protein>
<dbReference type="Proteomes" id="UP001143304">
    <property type="component" value="Unassembled WGS sequence"/>
</dbReference>
<dbReference type="InterPro" id="IPR008928">
    <property type="entry name" value="6-hairpin_glycosidase_sf"/>
</dbReference>
<reference evidence="1" key="1">
    <citation type="submission" date="2019-02" db="EMBL/GenBank/DDBJ databases">
        <authorList>
            <person name="Li S.-H."/>
        </authorList>
    </citation>
    <scope>NUCLEOTIDE SEQUENCE</scope>
    <source>
        <strain evidence="1">IMCC11814</strain>
    </source>
</reference>
<evidence type="ECO:0000313" key="1">
    <source>
        <dbReference type="EMBL" id="MCX2978297.1"/>
    </source>
</evidence>
<dbReference type="SUPFAM" id="SSF48208">
    <property type="entry name" value="Six-hairpin glycosidases"/>
    <property type="match status" value="1"/>
</dbReference>
<gene>
    <name evidence="1" type="ORF">EYC82_13095</name>
</gene>
<proteinExistence type="predicted"/>
<sequence length="358" mass="40719">MSGLYLTRGLFPEEFLRPTVQFILGCQQESGEIPWFEGGYTDPWDHVESAMGLSIGGELDASRKAYQWLADRQLDDGSWWASYRGNVVDNANRRETNFVAYIATGVWHHYLISKDDDFLEAMWPMVDKAIGFVLALQSDYGEIDWAVDADGSPKGDALVTGCSSIYKSLECAHNIAVTLNESREDWLPARDRLGKALRSKPERFDRTWESKSRYSMDWFYPVLTGVYSGADARARLAARWDEFVEDKLGCRCEKQEPWVTVAESCELVMSLLAAGDHARAVEVYSWLQQWCTNDGSYWTGYQLVEDLLWPDERPTWTAGAILLAADALTEHTSASRLFCSVQILDEQEETRARRARVE</sequence>
<name>A0ABT3T7P6_9GAMM</name>
<organism evidence="1 2">
    <name type="scientific">Candidatus Marimicrobium litorale</name>
    <dbReference type="NCBI Taxonomy" id="2518991"/>
    <lineage>
        <taxon>Bacteria</taxon>
        <taxon>Pseudomonadati</taxon>
        <taxon>Pseudomonadota</taxon>
        <taxon>Gammaproteobacteria</taxon>
        <taxon>Cellvibrionales</taxon>
        <taxon>Halieaceae</taxon>
        <taxon>Marimicrobium</taxon>
    </lineage>
</organism>
<dbReference type="EMBL" id="SHNO01000001">
    <property type="protein sequence ID" value="MCX2978297.1"/>
    <property type="molecule type" value="Genomic_DNA"/>
</dbReference>